<dbReference type="SMART" id="SM00233">
    <property type="entry name" value="PH"/>
    <property type="match status" value="1"/>
</dbReference>
<dbReference type="InterPro" id="IPR001849">
    <property type="entry name" value="PH_domain"/>
</dbReference>
<sequence length="422" mass="46692">MVTHPSEIWPCPVACSITIVSQKWLNGCEKIPEVLFLVAEEVEERMENGNIWSWKSSSLRLKNMEEEEDKIPPPQTPQEPMEFLSRSWSVSASEISKALAEKKKFYQVPNNFLPHATIIPSQYLCAAVSSSNPRRSMVGKWFHSKEFSTNKLLKKKERARVDNARVHAAVSVAGVAAAVAALAAAANVNHPSSNMSTAMASATELLASHCMEIAELAGANHDQVATVIRSAMDVRTAGDLMTLTAAAATGAAALKARVNREVRNSAAIIPYEKGVGLESACHLVPQSKMIERSSFDTPRQEGKLLKRTRKGILHWKRVSIYVNKNSQVIVKLKSKHVGGAFSKKKKSVVYDVCEDIAAWPGRERGESGEERSNFGLKTAQGLLEFECENEIHRQKWVDCVRDLLQEVNDIGQMYPSLEVLKI</sequence>
<dbReference type="InterPro" id="IPR008546">
    <property type="entry name" value="VAN3-bd-like_auxin_canal"/>
</dbReference>
<dbReference type="Proteomes" id="UP000283530">
    <property type="component" value="Unassembled WGS sequence"/>
</dbReference>
<dbReference type="CDD" id="cd00821">
    <property type="entry name" value="PH"/>
    <property type="match status" value="1"/>
</dbReference>
<dbReference type="GO" id="GO:0009734">
    <property type="term" value="P:auxin-activated signaling pathway"/>
    <property type="evidence" value="ECO:0007669"/>
    <property type="project" value="TreeGrafter"/>
</dbReference>
<dbReference type="Pfam" id="PF08458">
    <property type="entry name" value="PH_2"/>
    <property type="match status" value="1"/>
</dbReference>
<evidence type="ECO:0000313" key="2">
    <source>
        <dbReference type="EMBL" id="RWR89791.1"/>
    </source>
</evidence>
<dbReference type="GO" id="GO:0010305">
    <property type="term" value="P:leaf vascular tissue pattern formation"/>
    <property type="evidence" value="ECO:0007669"/>
    <property type="project" value="TreeGrafter"/>
</dbReference>
<dbReference type="EMBL" id="QPKB01000007">
    <property type="protein sequence ID" value="RWR89791.1"/>
    <property type="molecule type" value="Genomic_DNA"/>
</dbReference>
<protein>
    <submittedName>
        <fullName evidence="2">VAN3-binding protein</fullName>
    </submittedName>
</protein>
<organism evidence="2 3">
    <name type="scientific">Cinnamomum micranthum f. kanehirae</name>
    <dbReference type="NCBI Taxonomy" id="337451"/>
    <lineage>
        <taxon>Eukaryota</taxon>
        <taxon>Viridiplantae</taxon>
        <taxon>Streptophyta</taxon>
        <taxon>Embryophyta</taxon>
        <taxon>Tracheophyta</taxon>
        <taxon>Spermatophyta</taxon>
        <taxon>Magnoliopsida</taxon>
        <taxon>Magnoliidae</taxon>
        <taxon>Laurales</taxon>
        <taxon>Lauraceae</taxon>
        <taxon>Cinnamomum</taxon>
    </lineage>
</organism>
<evidence type="ECO:0000313" key="3">
    <source>
        <dbReference type="Proteomes" id="UP000283530"/>
    </source>
</evidence>
<feature type="domain" description="PH" evidence="1">
    <location>
        <begin position="297"/>
        <end position="405"/>
    </location>
</feature>
<dbReference type="AlphaFoldDB" id="A0A3S4PFK5"/>
<evidence type="ECO:0000259" key="1">
    <source>
        <dbReference type="PROSITE" id="PS50003"/>
    </source>
</evidence>
<dbReference type="PANTHER" id="PTHR31351:SF24">
    <property type="entry name" value="VAN3-BINDING PROTEIN-LIKE"/>
    <property type="match status" value="1"/>
</dbReference>
<reference evidence="2 3" key="1">
    <citation type="journal article" date="2019" name="Nat. Plants">
        <title>Stout camphor tree genome fills gaps in understanding of flowering plant genome evolution.</title>
        <authorList>
            <person name="Chaw S.M."/>
            <person name="Liu Y.C."/>
            <person name="Wu Y.W."/>
            <person name="Wang H.Y."/>
            <person name="Lin C.I."/>
            <person name="Wu C.S."/>
            <person name="Ke H.M."/>
            <person name="Chang L.Y."/>
            <person name="Hsu C.Y."/>
            <person name="Yang H.T."/>
            <person name="Sudianto E."/>
            <person name="Hsu M.H."/>
            <person name="Wu K.P."/>
            <person name="Wang L.N."/>
            <person name="Leebens-Mack J.H."/>
            <person name="Tsai I.J."/>
        </authorList>
    </citation>
    <scope>NUCLEOTIDE SEQUENCE [LARGE SCALE GENOMIC DNA]</scope>
    <source>
        <strain evidence="3">cv. Chaw 1501</strain>
        <tissue evidence="2">Young leaves</tissue>
    </source>
</reference>
<dbReference type="OrthoDB" id="1897931at2759"/>
<dbReference type="Pfam" id="PF05703">
    <property type="entry name" value="Auxin_canalis"/>
    <property type="match status" value="2"/>
</dbReference>
<gene>
    <name evidence="2" type="ORF">CKAN_01886200</name>
</gene>
<proteinExistence type="predicted"/>
<dbReference type="InterPro" id="IPR040269">
    <property type="entry name" value="VAB"/>
</dbReference>
<dbReference type="PROSITE" id="PS50003">
    <property type="entry name" value="PH_DOMAIN"/>
    <property type="match status" value="1"/>
</dbReference>
<dbReference type="PANTHER" id="PTHR31351">
    <property type="entry name" value="EXPRESSED PROTEIN"/>
    <property type="match status" value="1"/>
</dbReference>
<keyword evidence="3" id="KW-1185">Reference proteome</keyword>
<comment type="caution">
    <text evidence="2">The sequence shown here is derived from an EMBL/GenBank/DDBJ whole genome shotgun (WGS) entry which is preliminary data.</text>
</comment>
<accession>A0A3S4PFK5</accession>
<name>A0A3S4PFK5_9MAGN</name>
<dbReference type="InterPro" id="IPR013666">
    <property type="entry name" value="PH_pln"/>
</dbReference>
<dbReference type="GO" id="GO:0010087">
    <property type="term" value="P:phloem or xylem histogenesis"/>
    <property type="evidence" value="ECO:0007669"/>
    <property type="project" value="TreeGrafter"/>
</dbReference>